<keyword evidence="1 6" id="KW-0547">Nucleotide-binding</keyword>
<comment type="catalytic activity">
    <reaction evidence="6">
        <text>(6S)-NADHX + ADP = AMP + phosphate + NADH + H(+)</text>
        <dbReference type="Rhea" id="RHEA:32223"/>
        <dbReference type="ChEBI" id="CHEBI:15378"/>
        <dbReference type="ChEBI" id="CHEBI:43474"/>
        <dbReference type="ChEBI" id="CHEBI:57945"/>
        <dbReference type="ChEBI" id="CHEBI:64074"/>
        <dbReference type="ChEBI" id="CHEBI:456215"/>
        <dbReference type="ChEBI" id="CHEBI:456216"/>
        <dbReference type="EC" id="4.2.1.136"/>
    </reaction>
</comment>
<evidence type="ECO:0000259" key="7">
    <source>
        <dbReference type="PROSITE" id="PS51383"/>
    </source>
</evidence>
<evidence type="ECO:0000256" key="4">
    <source>
        <dbReference type="ARBA" id="ARBA00023027"/>
    </source>
</evidence>
<dbReference type="NCBIfam" id="TIGR00196">
    <property type="entry name" value="yjeF_cterm"/>
    <property type="match status" value="1"/>
</dbReference>
<keyword evidence="2 6" id="KW-0067">ATP-binding</keyword>
<keyword evidence="5 6" id="KW-0456">Lyase</keyword>
<feature type="binding site" evidence="6">
    <location>
        <begin position="192"/>
        <end position="196"/>
    </location>
    <ligand>
        <name>AMP</name>
        <dbReference type="ChEBI" id="CHEBI:456215"/>
    </ligand>
</feature>
<dbReference type="PROSITE" id="PS01049">
    <property type="entry name" value="YJEF_C_1"/>
    <property type="match status" value="1"/>
</dbReference>
<dbReference type="AlphaFoldDB" id="A0A2H0XY33"/>
<dbReference type="CDD" id="cd01171">
    <property type="entry name" value="YXKO-related"/>
    <property type="match status" value="1"/>
</dbReference>
<dbReference type="InterPro" id="IPR029056">
    <property type="entry name" value="Ribokinase-like"/>
</dbReference>
<proteinExistence type="inferred from homology"/>
<feature type="binding site" evidence="6">
    <location>
        <position position="101"/>
    </location>
    <ligand>
        <name>(6S)-NADPHX</name>
        <dbReference type="ChEBI" id="CHEBI:64076"/>
    </ligand>
</feature>
<dbReference type="GO" id="GO:0005524">
    <property type="term" value="F:ATP binding"/>
    <property type="evidence" value="ECO:0007669"/>
    <property type="project" value="UniProtKB-KW"/>
</dbReference>
<dbReference type="Gene3D" id="3.40.1190.20">
    <property type="match status" value="1"/>
</dbReference>
<evidence type="ECO:0000256" key="6">
    <source>
        <dbReference type="HAMAP-Rule" id="MF_01965"/>
    </source>
</evidence>
<evidence type="ECO:0000313" key="8">
    <source>
        <dbReference type="EMBL" id="PIS29771.1"/>
    </source>
</evidence>
<organism evidence="8 9">
    <name type="scientific">Candidatus Saganbacteria bacterium CG08_land_8_20_14_0_20_45_16</name>
    <dbReference type="NCBI Taxonomy" id="2014293"/>
    <lineage>
        <taxon>Bacteria</taxon>
        <taxon>Bacillati</taxon>
        <taxon>Saganbacteria</taxon>
    </lineage>
</organism>
<dbReference type="Pfam" id="PF01256">
    <property type="entry name" value="Carb_kinase"/>
    <property type="match status" value="1"/>
</dbReference>
<dbReference type="PANTHER" id="PTHR12592">
    <property type="entry name" value="ATP-DEPENDENT (S)-NAD(P)H-HYDRATE DEHYDRATASE FAMILY MEMBER"/>
    <property type="match status" value="1"/>
</dbReference>
<dbReference type="PROSITE" id="PS01050">
    <property type="entry name" value="YJEF_C_2"/>
    <property type="match status" value="1"/>
</dbReference>
<dbReference type="GO" id="GO:0046496">
    <property type="term" value="P:nicotinamide nucleotide metabolic process"/>
    <property type="evidence" value="ECO:0007669"/>
    <property type="project" value="UniProtKB-UniRule"/>
</dbReference>
<evidence type="ECO:0000256" key="2">
    <source>
        <dbReference type="ARBA" id="ARBA00022840"/>
    </source>
</evidence>
<dbReference type="EMBL" id="PEYM01000072">
    <property type="protein sequence ID" value="PIS29771.1"/>
    <property type="molecule type" value="Genomic_DNA"/>
</dbReference>
<feature type="binding site" evidence="6">
    <location>
        <position position="155"/>
    </location>
    <ligand>
        <name>(6S)-NADPHX</name>
        <dbReference type="ChEBI" id="CHEBI:64076"/>
    </ligand>
</feature>
<dbReference type="InterPro" id="IPR000631">
    <property type="entry name" value="CARKD"/>
</dbReference>
<gene>
    <name evidence="6" type="primary">nnrD</name>
    <name evidence="8" type="ORF">COT42_04380</name>
</gene>
<keyword evidence="4 6" id="KW-0520">NAD</keyword>
<comment type="cofactor">
    <cofactor evidence="6">
        <name>Mg(2+)</name>
        <dbReference type="ChEBI" id="CHEBI:18420"/>
    </cofactor>
</comment>
<evidence type="ECO:0000256" key="5">
    <source>
        <dbReference type="ARBA" id="ARBA00023239"/>
    </source>
</evidence>
<comment type="catalytic activity">
    <reaction evidence="6">
        <text>(6S)-NADPHX + ADP = AMP + phosphate + NADPH + H(+)</text>
        <dbReference type="Rhea" id="RHEA:32235"/>
        <dbReference type="ChEBI" id="CHEBI:15378"/>
        <dbReference type="ChEBI" id="CHEBI:43474"/>
        <dbReference type="ChEBI" id="CHEBI:57783"/>
        <dbReference type="ChEBI" id="CHEBI:64076"/>
        <dbReference type="ChEBI" id="CHEBI:456215"/>
        <dbReference type="ChEBI" id="CHEBI:456216"/>
        <dbReference type="EC" id="4.2.1.136"/>
    </reaction>
</comment>
<name>A0A2H0XY33_UNCSA</name>
<dbReference type="SUPFAM" id="SSF53613">
    <property type="entry name" value="Ribokinase-like"/>
    <property type="match status" value="1"/>
</dbReference>
<dbReference type="Proteomes" id="UP000231343">
    <property type="component" value="Unassembled WGS sequence"/>
</dbReference>
<evidence type="ECO:0000256" key="3">
    <source>
        <dbReference type="ARBA" id="ARBA00022857"/>
    </source>
</evidence>
<keyword evidence="3 6" id="KW-0521">NADP</keyword>
<dbReference type="HAMAP" id="MF_01965">
    <property type="entry name" value="NADHX_dehydratase"/>
    <property type="match status" value="1"/>
</dbReference>
<feature type="binding site" evidence="6">
    <location>
        <position position="221"/>
    </location>
    <ligand>
        <name>AMP</name>
        <dbReference type="ChEBI" id="CHEBI:456215"/>
    </ligand>
</feature>
<comment type="subunit">
    <text evidence="6">Homotetramer.</text>
</comment>
<feature type="binding site" evidence="6">
    <location>
        <position position="222"/>
    </location>
    <ligand>
        <name>(6S)-NADPHX</name>
        <dbReference type="ChEBI" id="CHEBI:64076"/>
    </ligand>
</feature>
<accession>A0A2H0XY33</accession>
<dbReference type="GO" id="GO:0052856">
    <property type="term" value="F:NAD(P)HX epimerase activity"/>
    <property type="evidence" value="ECO:0007669"/>
    <property type="project" value="TreeGrafter"/>
</dbReference>
<comment type="caution">
    <text evidence="8">The sequence shown here is derived from an EMBL/GenBank/DDBJ whole genome shotgun (WGS) entry which is preliminary data.</text>
</comment>
<protein>
    <recommendedName>
        <fullName evidence="6">ADP-dependent (S)-NAD(P)H-hydrate dehydratase</fullName>
        <ecNumber evidence="6">4.2.1.136</ecNumber>
    </recommendedName>
    <alternativeName>
        <fullName evidence="6">ADP-dependent NAD(P)HX dehydratase</fullName>
    </alternativeName>
</protein>
<feature type="domain" description="YjeF C-terminal" evidence="7">
    <location>
        <begin position="10"/>
        <end position="281"/>
    </location>
</feature>
<evidence type="ECO:0000313" key="9">
    <source>
        <dbReference type="Proteomes" id="UP000231343"/>
    </source>
</evidence>
<sequence>MNTRWHQSMWKNKLPIALPKRLPESHKGDYGRVLIIAGSSGMTGAAILAGRAALRSGAGLTYLAVPKKLIDLVDLATPEIITRSFDDISAIKANSWVIGPGLGVTSKTQALITKLLTAQNPLVSTILIDADGLNIIVKKISLLKQAKAKVIITPHPGELARLINKSVSYVQSNRRKVAKEFAHDHKCIVVLKGTGTIVADPCGEVYINQTGNPGLATAGTGDVLSGMIGAFCAQGLVPFEAAILGVYSHGLAGDLAAREKGEIGLIASDVVEKIPYALRKVS</sequence>
<feature type="binding site" evidence="6">
    <location>
        <position position="45"/>
    </location>
    <ligand>
        <name>(6S)-NADPHX</name>
        <dbReference type="ChEBI" id="CHEBI:64076"/>
    </ligand>
</feature>
<dbReference type="PANTHER" id="PTHR12592:SF0">
    <property type="entry name" value="ATP-DEPENDENT (S)-NAD(P)H-HYDRATE DEHYDRATASE"/>
    <property type="match status" value="1"/>
</dbReference>
<dbReference type="EC" id="4.2.1.136" evidence="6"/>
<dbReference type="GO" id="GO:0052855">
    <property type="term" value="F:ADP-dependent NAD(P)H-hydrate dehydratase activity"/>
    <property type="evidence" value="ECO:0007669"/>
    <property type="project" value="UniProtKB-UniRule"/>
</dbReference>
<dbReference type="GO" id="GO:0110051">
    <property type="term" value="P:metabolite repair"/>
    <property type="evidence" value="ECO:0007669"/>
    <property type="project" value="TreeGrafter"/>
</dbReference>
<dbReference type="PROSITE" id="PS51383">
    <property type="entry name" value="YJEF_C_3"/>
    <property type="match status" value="1"/>
</dbReference>
<reference evidence="8 9" key="1">
    <citation type="submission" date="2017-09" db="EMBL/GenBank/DDBJ databases">
        <title>Depth-based differentiation of microbial function through sediment-hosted aquifers and enrichment of novel symbionts in the deep terrestrial subsurface.</title>
        <authorList>
            <person name="Probst A.J."/>
            <person name="Ladd B."/>
            <person name="Jarett J.K."/>
            <person name="Geller-Mcgrath D.E."/>
            <person name="Sieber C.M."/>
            <person name="Emerson J.B."/>
            <person name="Anantharaman K."/>
            <person name="Thomas B.C."/>
            <person name="Malmstrom R."/>
            <person name="Stieglmeier M."/>
            <person name="Klingl A."/>
            <person name="Woyke T."/>
            <person name="Ryan C.M."/>
            <person name="Banfield J.F."/>
        </authorList>
    </citation>
    <scope>NUCLEOTIDE SEQUENCE [LARGE SCALE GENOMIC DNA]</scope>
    <source>
        <strain evidence="8">CG08_land_8_20_14_0_20_45_16</strain>
    </source>
</reference>
<comment type="similarity">
    <text evidence="6">Belongs to the NnrD/CARKD family.</text>
</comment>
<comment type="function">
    <text evidence="6">Catalyzes the dehydration of the S-form of NAD(P)HX at the expense of ADP, which is converted to AMP. Together with NAD(P)HX epimerase, which catalyzes the epimerization of the S- and R-forms, the enzyme allows the repair of both epimers of NAD(P)HX, a damaged form of NAD(P)H that is a result of enzymatic or heat-dependent hydration.</text>
</comment>
<evidence type="ECO:0000256" key="1">
    <source>
        <dbReference type="ARBA" id="ARBA00022741"/>
    </source>
</evidence>
<dbReference type="InterPro" id="IPR017953">
    <property type="entry name" value="Carbohydrate_kinase_pred_CS"/>
</dbReference>